<keyword evidence="2" id="KW-1185">Reference proteome</keyword>
<dbReference type="EMBL" id="CP076136">
    <property type="protein sequence ID" value="QWG21702.1"/>
    <property type="molecule type" value="Genomic_DNA"/>
</dbReference>
<dbReference type="RefSeq" id="WP_215602422.1">
    <property type="nucleotide sequence ID" value="NZ_CP076136.1"/>
</dbReference>
<dbReference type="AlphaFoldDB" id="A0A975RV29"/>
<proteinExistence type="predicted"/>
<accession>A0A975RV29</accession>
<dbReference type="Proteomes" id="UP000676951">
    <property type="component" value="Chromosome"/>
</dbReference>
<evidence type="ECO:0000313" key="1">
    <source>
        <dbReference type="EMBL" id="QWG21702.1"/>
    </source>
</evidence>
<evidence type="ECO:0000313" key="2">
    <source>
        <dbReference type="Proteomes" id="UP000676951"/>
    </source>
</evidence>
<organism evidence="1 2">
    <name type="scientific">Bradyrhizobium sediminis</name>
    <dbReference type="NCBI Taxonomy" id="2840469"/>
    <lineage>
        <taxon>Bacteria</taxon>
        <taxon>Pseudomonadati</taxon>
        <taxon>Pseudomonadota</taxon>
        <taxon>Alphaproteobacteria</taxon>
        <taxon>Hyphomicrobiales</taxon>
        <taxon>Nitrobacteraceae</taxon>
        <taxon>Bradyrhizobium</taxon>
    </lineage>
</organism>
<gene>
    <name evidence="1" type="ORF">KMZ93_17080</name>
</gene>
<name>A0A975RV29_9BRAD</name>
<reference evidence="1 2" key="1">
    <citation type="submission" date="2021-06" db="EMBL/GenBank/DDBJ databases">
        <title>Bradyrhizobium sp. S2-11-4 Genome sequencing.</title>
        <authorList>
            <person name="Jin L."/>
        </authorList>
    </citation>
    <scope>NUCLEOTIDE SEQUENCE [LARGE SCALE GENOMIC DNA]</scope>
    <source>
        <strain evidence="1 2">S2-11-4</strain>
    </source>
</reference>
<protein>
    <submittedName>
        <fullName evidence="1">Uncharacterized protein</fullName>
    </submittedName>
</protein>
<sequence length="167" mass="19036">MMRLLRLAGQFAIIAALFAGVAWLSDRPVYRQIPENSGIMMLTFVHGADRKGECRRLTPEEIAKLPPNMRRVLDCPRVRRSLYVELDIDGRRIYAADLPPTGIAGDGPSRVYQRFVMPAGKYDVAVRMRDTARADGFDHERRGTVDFAPSQMFVIDYRPESGEFIFR</sequence>